<evidence type="ECO:0000313" key="3">
    <source>
        <dbReference type="EMBL" id="QGX93547.1"/>
    </source>
</evidence>
<dbReference type="KEGG" id="hra:EI982_01430"/>
<feature type="region of interest" description="Disordered" evidence="1">
    <location>
        <begin position="132"/>
        <end position="153"/>
    </location>
</feature>
<dbReference type="Proteomes" id="UP000428325">
    <property type="component" value="Chromosome"/>
</dbReference>
<sequence>MADDTSDTGLARVADWRSTRRSFVAGVGSAAGLGAFTGTGVAQRGGGPGRPGATYFVYRENGQYRVTDGTGVAFRTTADRNAEEAFQYAFDAIPASGGTVVAAADTFRFGGPATLGDDTALTGQRGTRFVGSRIGRRDDPLPSDDQENPLPRGHDLIRIRGDDVAVTNVEFDGAGTQLDSHAVQADDATGVLIGNNRTVNGFQMALSFTGCENVVVRGNEVVNPNWYGITSRGAPEGGERDLKRSTDVVVAENRVSGMKFNNIATYNVSNFSVVGNVVFDGGHSLIACSPAQQGTIVGNVCRNLNKFGGDPGGEAGIEIEYKETHLSEAVAGTPEATSYDVTVSGNGIENCEVGFVARTVPADPEDTAAREGRRPHSFTVTGNAINDCAAAGIRIRSGEAGVIATNTIRNAGTPIDVDEEYTEDVRRDLNVTRS</sequence>
<feature type="domain" description="Right handed beta helix" evidence="2">
    <location>
        <begin position="157"/>
        <end position="305"/>
    </location>
</feature>
<dbReference type="RefSeq" id="WP_157687790.1">
    <property type="nucleotide sequence ID" value="NZ_CP034345.1"/>
</dbReference>
<dbReference type="SMART" id="SM00710">
    <property type="entry name" value="PbH1"/>
    <property type="match status" value="7"/>
</dbReference>
<evidence type="ECO:0000256" key="1">
    <source>
        <dbReference type="SAM" id="MobiDB-lite"/>
    </source>
</evidence>
<evidence type="ECO:0000259" key="2">
    <source>
        <dbReference type="Pfam" id="PF13229"/>
    </source>
</evidence>
<dbReference type="Gene3D" id="2.160.20.10">
    <property type="entry name" value="Single-stranded right-handed beta-helix, Pectin lyase-like"/>
    <property type="match status" value="1"/>
</dbReference>
<dbReference type="InterPro" id="IPR006626">
    <property type="entry name" value="PbH1"/>
</dbReference>
<reference evidence="3 4" key="1">
    <citation type="submission" date="2018-12" db="EMBL/GenBank/DDBJ databases">
        <title>Complete genome sequence of Haloplanus rallus MBLA0036.</title>
        <authorList>
            <person name="Nam Y.-d."/>
            <person name="Kang J."/>
            <person name="Chung W.-H."/>
            <person name="Park Y.S."/>
        </authorList>
    </citation>
    <scope>NUCLEOTIDE SEQUENCE [LARGE SCALE GENOMIC DNA]</scope>
    <source>
        <strain evidence="3 4">MBLA0036</strain>
    </source>
</reference>
<dbReference type="InterPro" id="IPR011050">
    <property type="entry name" value="Pectin_lyase_fold/virulence"/>
</dbReference>
<dbReference type="InterPro" id="IPR006311">
    <property type="entry name" value="TAT_signal"/>
</dbReference>
<dbReference type="OrthoDB" id="220735at2157"/>
<dbReference type="PROSITE" id="PS51318">
    <property type="entry name" value="TAT"/>
    <property type="match status" value="1"/>
</dbReference>
<dbReference type="AlphaFoldDB" id="A0A6B9F577"/>
<organism evidence="3 4">
    <name type="scientific">Haloplanus rallus</name>
    <dbReference type="NCBI Taxonomy" id="1816183"/>
    <lineage>
        <taxon>Archaea</taxon>
        <taxon>Methanobacteriati</taxon>
        <taxon>Methanobacteriota</taxon>
        <taxon>Stenosarchaea group</taxon>
        <taxon>Halobacteria</taxon>
        <taxon>Halobacteriales</taxon>
        <taxon>Haloferacaceae</taxon>
        <taxon>Haloplanus</taxon>
    </lineage>
</organism>
<dbReference type="SUPFAM" id="SSF51126">
    <property type="entry name" value="Pectin lyase-like"/>
    <property type="match status" value="1"/>
</dbReference>
<accession>A0A6B9F577</accession>
<dbReference type="InterPro" id="IPR039448">
    <property type="entry name" value="Beta_helix"/>
</dbReference>
<gene>
    <name evidence="3" type="ORF">EI982_01430</name>
</gene>
<name>A0A6B9F577_9EURY</name>
<dbReference type="InterPro" id="IPR012334">
    <property type="entry name" value="Pectin_lyas_fold"/>
</dbReference>
<dbReference type="GeneID" id="43368162"/>
<dbReference type="Pfam" id="PF13229">
    <property type="entry name" value="Beta_helix"/>
    <property type="match status" value="1"/>
</dbReference>
<protein>
    <submittedName>
        <fullName evidence="3">Right-handed parallel beta-helix repeat-containing protein</fullName>
    </submittedName>
</protein>
<dbReference type="EMBL" id="CP034345">
    <property type="protein sequence ID" value="QGX93547.1"/>
    <property type="molecule type" value="Genomic_DNA"/>
</dbReference>
<proteinExistence type="predicted"/>
<evidence type="ECO:0000313" key="4">
    <source>
        <dbReference type="Proteomes" id="UP000428325"/>
    </source>
</evidence>
<keyword evidence="4" id="KW-1185">Reference proteome</keyword>